<name>B4VL35_9CYAN</name>
<sequence length="55" mass="6101">MLVYDVGRMPGVGMIVWHDWGGEETGLDTLIPTTVTFLVKPAPTDLIIDKQVLFN</sequence>
<dbReference type="EMBL" id="DS989844">
    <property type="protein sequence ID" value="EDX77034.1"/>
    <property type="molecule type" value="Genomic_DNA"/>
</dbReference>
<reference evidence="1 2" key="1">
    <citation type="submission" date="2008-07" db="EMBL/GenBank/DDBJ databases">
        <authorList>
            <person name="Tandeau de Marsac N."/>
            <person name="Ferriera S."/>
            <person name="Johnson J."/>
            <person name="Kravitz S."/>
            <person name="Beeson K."/>
            <person name="Sutton G."/>
            <person name="Rogers Y.-H."/>
            <person name="Friedman R."/>
            <person name="Frazier M."/>
            <person name="Venter J.C."/>
        </authorList>
    </citation>
    <scope>NUCLEOTIDE SEQUENCE [LARGE SCALE GENOMIC DNA]</scope>
    <source>
        <strain evidence="1 2">PCC 7420</strain>
    </source>
</reference>
<dbReference type="HOGENOM" id="CLU_3024268_0_0_3"/>
<accession>B4VL35</accession>
<dbReference type="STRING" id="118168.MC7420_171"/>
<dbReference type="AlphaFoldDB" id="B4VL35"/>
<proteinExistence type="predicted"/>
<protein>
    <submittedName>
        <fullName evidence="1">Uncharacterized protein</fullName>
    </submittedName>
</protein>
<evidence type="ECO:0000313" key="2">
    <source>
        <dbReference type="Proteomes" id="UP000003835"/>
    </source>
</evidence>
<dbReference type="Proteomes" id="UP000003835">
    <property type="component" value="Unassembled WGS sequence"/>
</dbReference>
<keyword evidence="2" id="KW-1185">Reference proteome</keyword>
<evidence type="ECO:0000313" key="1">
    <source>
        <dbReference type="EMBL" id="EDX77034.1"/>
    </source>
</evidence>
<organism evidence="1 2">
    <name type="scientific">Coleofasciculus chthonoplastes PCC 7420</name>
    <dbReference type="NCBI Taxonomy" id="118168"/>
    <lineage>
        <taxon>Bacteria</taxon>
        <taxon>Bacillati</taxon>
        <taxon>Cyanobacteriota</taxon>
        <taxon>Cyanophyceae</taxon>
        <taxon>Coleofasciculales</taxon>
        <taxon>Coleofasciculaceae</taxon>
        <taxon>Coleofasciculus</taxon>
    </lineage>
</organism>
<gene>
    <name evidence="1" type="ORF">MC7420_171</name>
</gene>